<keyword evidence="2" id="KW-1185">Reference proteome</keyword>
<name>A0ABR1D8I0_NECAM</name>
<evidence type="ECO:0000313" key="2">
    <source>
        <dbReference type="Proteomes" id="UP001303046"/>
    </source>
</evidence>
<reference evidence="1 2" key="1">
    <citation type="submission" date="2023-08" db="EMBL/GenBank/DDBJ databases">
        <title>A Necator americanus chromosomal reference genome.</title>
        <authorList>
            <person name="Ilik V."/>
            <person name="Petrzelkova K.J."/>
            <person name="Pardy F."/>
            <person name="Fuh T."/>
            <person name="Niatou-Singa F.S."/>
            <person name="Gouil Q."/>
            <person name="Baker L."/>
            <person name="Ritchie M.E."/>
            <person name="Jex A.R."/>
            <person name="Gazzola D."/>
            <person name="Li H."/>
            <person name="Toshio Fujiwara R."/>
            <person name="Zhan B."/>
            <person name="Aroian R.V."/>
            <person name="Pafco B."/>
            <person name="Schwarz E.M."/>
        </authorList>
    </citation>
    <scope>NUCLEOTIDE SEQUENCE [LARGE SCALE GENOMIC DNA]</scope>
    <source>
        <strain evidence="1 2">Aroian</strain>
        <tissue evidence="1">Whole animal</tissue>
    </source>
</reference>
<comment type="caution">
    <text evidence="1">The sequence shown here is derived from an EMBL/GenBank/DDBJ whole genome shotgun (WGS) entry which is preliminary data.</text>
</comment>
<dbReference type="EMBL" id="JAVFWL010000004">
    <property type="protein sequence ID" value="KAK6746754.1"/>
    <property type="molecule type" value="Genomic_DNA"/>
</dbReference>
<gene>
    <name evidence="1" type="primary">Necator_chrIV.g13467</name>
    <name evidence="1" type="ORF">RB195_000176</name>
</gene>
<protein>
    <submittedName>
        <fullName evidence="1">Uncharacterized protein</fullName>
    </submittedName>
</protein>
<proteinExistence type="predicted"/>
<accession>A0ABR1D8I0</accession>
<dbReference type="Proteomes" id="UP001303046">
    <property type="component" value="Unassembled WGS sequence"/>
</dbReference>
<sequence length="92" mass="10694">MNGAHEATDAFAVYTRVFASPSRRFCSVVLLISLHYWLYLSRISFIRGVLHVNVALFSLHTYIHTRYTVTTSLLQRCLYGKDSLCTPLWLFY</sequence>
<evidence type="ECO:0000313" key="1">
    <source>
        <dbReference type="EMBL" id="KAK6746754.1"/>
    </source>
</evidence>
<organism evidence="1 2">
    <name type="scientific">Necator americanus</name>
    <name type="common">Human hookworm</name>
    <dbReference type="NCBI Taxonomy" id="51031"/>
    <lineage>
        <taxon>Eukaryota</taxon>
        <taxon>Metazoa</taxon>
        <taxon>Ecdysozoa</taxon>
        <taxon>Nematoda</taxon>
        <taxon>Chromadorea</taxon>
        <taxon>Rhabditida</taxon>
        <taxon>Rhabditina</taxon>
        <taxon>Rhabditomorpha</taxon>
        <taxon>Strongyloidea</taxon>
        <taxon>Ancylostomatidae</taxon>
        <taxon>Bunostominae</taxon>
        <taxon>Necator</taxon>
    </lineage>
</organism>